<reference evidence="1 2" key="1">
    <citation type="submission" date="2020-12" db="EMBL/GenBank/DDBJ databases">
        <title>Whole genome sequences of gut porcine anaerobes.</title>
        <authorList>
            <person name="Kubasova T."/>
            <person name="Jahodarova E."/>
            <person name="Rychlik I."/>
        </authorList>
    </citation>
    <scope>NUCLEOTIDE SEQUENCE [LARGE SCALE GENOMIC DNA]</scope>
    <source>
        <strain evidence="1 2">An925</strain>
    </source>
</reference>
<dbReference type="NCBIfam" id="NF033819">
    <property type="entry name" value="IS66_TnpB"/>
    <property type="match status" value="1"/>
</dbReference>
<name>A0ABS9CIG4_9BACT</name>
<dbReference type="PANTHER" id="PTHR36455">
    <property type="match status" value="1"/>
</dbReference>
<keyword evidence="2" id="KW-1185">Reference proteome</keyword>
<gene>
    <name evidence="1" type="primary">tnpB</name>
    <name evidence="1" type="ORF">I6E12_12345</name>
</gene>
<dbReference type="Proteomes" id="UP001200470">
    <property type="component" value="Unassembled WGS sequence"/>
</dbReference>
<evidence type="ECO:0000313" key="2">
    <source>
        <dbReference type="Proteomes" id="UP001200470"/>
    </source>
</evidence>
<proteinExistence type="predicted"/>
<dbReference type="RefSeq" id="WP_301638730.1">
    <property type="nucleotide sequence ID" value="NZ_JADYTN010000058.1"/>
</dbReference>
<dbReference type="Pfam" id="PF05717">
    <property type="entry name" value="TnpB_IS66"/>
    <property type="match status" value="1"/>
</dbReference>
<sequence>MFCLSESDTFYLYPYPTDMRKSFYSLSGIVTNEMKRDVQDGEAFIFVNRALTSMKILHAEYGGLVIYNLKLEKGCISLPDIQLDDEGSPPHRLTQWQELVLMTQGINPLEVKRSPRWLPQKSRKQKIG</sequence>
<evidence type="ECO:0000313" key="1">
    <source>
        <dbReference type="EMBL" id="MCF2564883.1"/>
    </source>
</evidence>
<dbReference type="EMBL" id="JADYTN010000058">
    <property type="protein sequence ID" value="MCF2564883.1"/>
    <property type="molecule type" value="Genomic_DNA"/>
</dbReference>
<accession>A0ABS9CIG4</accession>
<dbReference type="InterPro" id="IPR008878">
    <property type="entry name" value="Transposase_IS66_Orf2"/>
</dbReference>
<organism evidence="1 2">
    <name type="scientific">Xylanibacter brevis</name>
    <dbReference type="NCBI Taxonomy" id="83231"/>
    <lineage>
        <taxon>Bacteria</taxon>
        <taxon>Pseudomonadati</taxon>
        <taxon>Bacteroidota</taxon>
        <taxon>Bacteroidia</taxon>
        <taxon>Bacteroidales</taxon>
        <taxon>Prevotellaceae</taxon>
        <taxon>Xylanibacter</taxon>
    </lineage>
</organism>
<comment type="caution">
    <text evidence="1">The sequence shown here is derived from an EMBL/GenBank/DDBJ whole genome shotgun (WGS) entry which is preliminary data.</text>
</comment>
<dbReference type="PANTHER" id="PTHR36455:SF1">
    <property type="entry name" value="BLR8292 PROTEIN"/>
    <property type="match status" value="1"/>
</dbReference>
<protein>
    <submittedName>
        <fullName evidence="1">IS66 family insertion sequence element accessory protein TnpB</fullName>
    </submittedName>
</protein>